<keyword evidence="2" id="KW-1185">Reference proteome</keyword>
<name>A0A8J5JIN8_HOMAM</name>
<sequence>IRECPDSANHLVEEHTWIKTHSKVLITRLYQTMAAAKPTIQVAAGQWMPFGASRLQANGTYMIEGPMRYLLEVLSHHMNFE</sequence>
<gene>
    <name evidence="1" type="ORF">Hamer_G006130</name>
</gene>
<comment type="caution">
    <text evidence="1">The sequence shown here is derived from an EMBL/GenBank/DDBJ whole genome shotgun (WGS) entry which is preliminary data.</text>
</comment>
<evidence type="ECO:0000313" key="1">
    <source>
        <dbReference type="EMBL" id="KAG7156385.1"/>
    </source>
</evidence>
<protein>
    <submittedName>
        <fullName evidence="1">Uncharacterized protein</fullName>
    </submittedName>
</protein>
<accession>A0A8J5JIN8</accession>
<proteinExistence type="predicted"/>
<dbReference type="EMBL" id="JAHLQT010039184">
    <property type="protein sequence ID" value="KAG7156385.1"/>
    <property type="molecule type" value="Genomic_DNA"/>
</dbReference>
<reference evidence="1" key="1">
    <citation type="journal article" date="2021" name="Sci. Adv.">
        <title>The American lobster genome reveals insights on longevity, neural, and immune adaptations.</title>
        <authorList>
            <person name="Polinski J.M."/>
            <person name="Zimin A.V."/>
            <person name="Clark K.F."/>
            <person name="Kohn A.B."/>
            <person name="Sadowski N."/>
            <person name="Timp W."/>
            <person name="Ptitsyn A."/>
            <person name="Khanna P."/>
            <person name="Romanova D.Y."/>
            <person name="Williams P."/>
            <person name="Greenwood S.J."/>
            <person name="Moroz L.L."/>
            <person name="Walt D.R."/>
            <person name="Bodnar A.G."/>
        </authorList>
    </citation>
    <scope>NUCLEOTIDE SEQUENCE</scope>
    <source>
        <strain evidence="1">GMGI-L3</strain>
    </source>
</reference>
<organism evidence="1 2">
    <name type="scientific">Homarus americanus</name>
    <name type="common">American lobster</name>
    <dbReference type="NCBI Taxonomy" id="6706"/>
    <lineage>
        <taxon>Eukaryota</taxon>
        <taxon>Metazoa</taxon>
        <taxon>Ecdysozoa</taxon>
        <taxon>Arthropoda</taxon>
        <taxon>Crustacea</taxon>
        <taxon>Multicrustacea</taxon>
        <taxon>Malacostraca</taxon>
        <taxon>Eumalacostraca</taxon>
        <taxon>Eucarida</taxon>
        <taxon>Decapoda</taxon>
        <taxon>Pleocyemata</taxon>
        <taxon>Astacidea</taxon>
        <taxon>Nephropoidea</taxon>
        <taxon>Nephropidae</taxon>
        <taxon>Homarus</taxon>
    </lineage>
</organism>
<dbReference type="AlphaFoldDB" id="A0A8J5JIN8"/>
<dbReference type="Proteomes" id="UP000747542">
    <property type="component" value="Unassembled WGS sequence"/>
</dbReference>
<feature type="non-terminal residue" evidence="1">
    <location>
        <position position="1"/>
    </location>
</feature>
<evidence type="ECO:0000313" key="2">
    <source>
        <dbReference type="Proteomes" id="UP000747542"/>
    </source>
</evidence>